<evidence type="ECO:0000313" key="4">
    <source>
        <dbReference type="Proteomes" id="UP001301769"/>
    </source>
</evidence>
<dbReference type="Gene3D" id="3.30.1250.10">
    <property type="entry name" value="Ribosome maturation protein SBDS, N-terminal domain"/>
    <property type="match status" value="1"/>
</dbReference>
<reference evidence="3" key="1">
    <citation type="journal article" date="2023" name="Mol. Phylogenet. Evol.">
        <title>Genome-scale phylogeny and comparative genomics of the fungal order Sordariales.</title>
        <authorList>
            <person name="Hensen N."/>
            <person name="Bonometti L."/>
            <person name="Westerberg I."/>
            <person name="Brannstrom I.O."/>
            <person name="Guillou S."/>
            <person name="Cros-Aarteil S."/>
            <person name="Calhoun S."/>
            <person name="Haridas S."/>
            <person name="Kuo A."/>
            <person name="Mondo S."/>
            <person name="Pangilinan J."/>
            <person name="Riley R."/>
            <person name="LaButti K."/>
            <person name="Andreopoulos B."/>
            <person name="Lipzen A."/>
            <person name="Chen C."/>
            <person name="Yan M."/>
            <person name="Daum C."/>
            <person name="Ng V."/>
            <person name="Clum A."/>
            <person name="Steindorff A."/>
            <person name="Ohm R.A."/>
            <person name="Martin F."/>
            <person name="Silar P."/>
            <person name="Natvig D.O."/>
            <person name="Lalanne C."/>
            <person name="Gautier V."/>
            <person name="Ament-Velasquez S.L."/>
            <person name="Kruys A."/>
            <person name="Hutchinson M.I."/>
            <person name="Powell A.J."/>
            <person name="Barry K."/>
            <person name="Miller A.N."/>
            <person name="Grigoriev I.V."/>
            <person name="Debuchy R."/>
            <person name="Gladieux P."/>
            <person name="Hiltunen Thoren M."/>
            <person name="Johannesson H."/>
        </authorList>
    </citation>
    <scope>NUCLEOTIDE SEQUENCE</scope>
    <source>
        <strain evidence="3">PSN293</strain>
    </source>
</reference>
<sequence>MARGGTTQSKVHLKGQSDDFLLFIDDVDTYKKWLGDKSVPLVEFVSSFQIFVTHKQGSQGQYDTASKSSLDNEFGTTDETEVIKQILEKGTLQEVQMAERQGSRNDSNGAMGAN</sequence>
<gene>
    <name evidence="3" type="ORF">QBC37DRAFT_367243</name>
</gene>
<reference evidence="3" key="2">
    <citation type="submission" date="2023-05" db="EMBL/GenBank/DDBJ databases">
        <authorList>
            <consortium name="Lawrence Berkeley National Laboratory"/>
            <person name="Steindorff A."/>
            <person name="Hensen N."/>
            <person name="Bonometti L."/>
            <person name="Westerberg I."/>
            <person name="Brannstrom I.O."/>
            <person name="Guillou S."/>
            <person name="Cros-Aarteil S."/>
            <person name="Calhoun S."/>
            <person name="Haridas S."/>
            <person name="Kuo A."/>
            <person name="Mondo S."/>
            <person name="Pangilinan J."/>
            <person name="Riley R."/>
            <person name="Labutti K."/>
            <person name="Andreopoulos B."/>
            <person name="Lipzen A."/>
            <person name="Chen C."/>
            <person name="Yanf M."/>
            <person name="Daum C."/>
            <person name="Ng V."/>
            <person name="Clum A."/>
            <person name="Ohm R."/>
            <person name="Martin F."/>
            <person name="Silar P."/>
            <person name="Natvig D."/>
            <person name="Lalanne C."/>
            <person name="Gautier V."/>
            <person name="Ament-Velasquez S.L."/>
            <person name="Kruys A."/>
            <person name="Hutchinson M.I."/>
            <person name="Powell A.J."/>
            <person name="Barry K."/>
            <person name="Miller A.N."/>
            <person name="Grigoriev I.V."/>
            <person name="Debuchy R."/>
            <person name="Gladieux P."/>
            <person name="Thoren M.H."/>
            <person name="Johannesson H."/>
        </authorList>
    </citation>
    <scope>NUCLEOTIDE SEQUENCE</scope>
    <source>
        <strain evidence="3">PSN293</strain>
    </source>
</reference>
<dbReference type="InterPro" id="IPR019783">
    <property type="entry name" value="SDO1/SBDS_N"/>
</dbReference>
<evidence type="ECO:0000259" key="2">
    <source>
        <dbReference type="Pfam" id="PF01172"/>
    </source>
</evidence>
<dbReference type="Proteomes" id="UP001301769">
    <property type="component" value="Unassembled WGS sequence"/>
</dbReference>
<dbReference type="InterPro" id="IPR039100">
    <property type="entry name" value="Sdo1/SBDS-like"/>
</dbReference>
<name>A0AAN6YKR7_9PEZI</name>
<dbReference type="InterPro" id="IPR036786">
    <property type="entry name" value="Ribosome_mat_SBDS_N_sf"/>
</dbReference>
<dbReference type="PANTHER" id="PTHR10927:SF2">
    <property type="entry name" value="RESTRICTION OF TELOMERE CAPPING PROTEIN 3"/>
    <property type="match status" value="1"/>
</dbReference>
<evidence type="ECO:0000256" key="1">
    <source>
        <dbReference type="SAM" id="MobiDB-lite"/>
    </source>
</evidence>
<dbReference type="Pfam" id="PF01172">
    <property type="entry name" value="SBDS_N"/>
    <property type="match status" value="1"/>
</dbReference>
<keyword evidence="4" id="KW-1185">Reference proteome</keyword>
<comment type="caution">
    <text evidence="3">The sequence shown here is derived from an EMBL/GenBank/DDBJ whole genome shotgun (WGS) entry which is preliminary data.</text>
</comment>
<accession>A0AAN6YKR7</accession>
<protein>
    <submittedName>
        <fullName evidence="3">Ribosome maturation protein</fullName>
    </submittedName>
</protein>
<dbReference type="PANTHER" id="PTHR10927">
    <property type="entry name" value="RIBOSOME MATURATION PROTEIN SBDS"/>
    <property type="match status" value="1"/>
</dbReference>
<dbReference type="SUPFAM" id="SSF89895">
    <property type="entry name" value="FYSH domain"/>
    <property type="match status" value="1"/>
</dbReference>
<evidence type="ECO:0000313" key="3">
    <source>
        <dbReference type="EMBL" id="KAK4220228.1"/>
    </source>
</evidence>
<organism evidence="3 4">
    <name type="scientific">Rhypophila decipiens</name>
    <dbReference type="NCBI Taxonomy" id="261697"/>
    <lineage>
        <taxon>Eukaryota</taxon>
        <taxon>Fungi</taxon>
        <taxon>Dikarya</taxon>
        <taxon>Ascomycota</taxon>
        <taxon>Pezizomycotina</taxon>
        <taxon>Sordariomycetes</taxon>
        <taxon>Sordariomycetidae</taxon>
        <taxon>Sordariales</taxon>
        <taxon>Naviculisporaceae</taxon>
        <taxon>Rhypophila</taxon>
    </lineage>
</organism>
<feature type="domain" description="Ribosome maturation protein SDO1/SBDS N-terminal" evidence="2">
    <location>
        <begin position="8"/>
        <end position="99"/>
    </location>
</feature>
<dbReference type="EMBL" id="MU858045">
    <property type="protein sequence ID" value="KAK4220228.1"/>
    <property type="molecule type" value="Genomic_DNA"/>
</dbReference>
<dbReference type="AlphaFoldDB" id="A0AAN6YKR7"/>
<feature type="region of interest" description="Disordered" evidence="1">
    <location>
        <begin position="94"/>
        <end position="114"/>
    </location>
</feature>
<proteinExistence type="predicted"/>